<keyword evidence="2" id="KW-0378">Hydrolase</keyword>
<gene>
    <name evidence="2" type="ORF">Q0590_31110</name>
</gene>
<evidence type="ECO:0000313" key="2">
    <source>
        <dbReference type="EMBL" id="MDO1450764.1"/>
    </source>
</evidence>
<protein>
    <submittedName>
        <fullName evidence="2">Serine hydrolase</fullName>
        <ecNumber evidence="2">3.-.-.-</ecNumber>
    </submittedName>
</protein>
<name>A0ABT8RF84_9BACT</name>
<comment type="caution">
    <text evidence="2">The sequence shown here is derived from an EMBL/GenBank/DDBJ whole genome shotgun (WGS) entry which is preliminary data.</text>
</comment>
<dbReference type="Gene3D" id="3.40.710.10">
    <property type="entry name" value="DD-peptidase/beta-lactamase superfamily"/>
    <property type="match status" value="1"/>
</dbReference>
<feature type="domain" description="Beta-lactamase-related" evidence="1">
    <location>
        <begin position="20"/>
        <end position="296"/>
    </location>
</feature>
<organism evidence="2 3">
    <name type="scientific">Rhodocytophaga aerolata</name>
    <dbReference type="NCBI Taxonomy" id="455078"/>
    <lineage>
        <taxon>Bacteria</taxon>
        <taxon>Pseudomonadati</taxon>
        <taxon>Bacteroidota</taxon>
        <taxon>Cytophagia</taxon>
        <taxon>Cytophagales</taxon>
        <taxon>Rhodocytophagaceae</taxon>
        <taxon>Rhodocytophaga</taxon>
    </lineage>
</organism>
<dbReference type="InterPro" id="IPR001466">
    <property type="entry name" value="Beta-lactam-related"/>
</dbReference>
<dbReference type="PANTHER" id="PTHR43283">
    <property type="entry name" value="BETA-LACTAMASE-RELATED"/>
    <property type="match status" value="1"/>
</dbReference>
<keyword evidence="3" id="KW-1185">Reference proteome</keyword>
<dbReference type="Pfam" id="PF00144">
    <property type="entry name" value="Beta-lactamase"/>
    <property type="match status" value="1"/>
</dbReference>
<accession>A0ABT8RF84</accession>
<dbReference type="InterPro" id="IPR050789">
    <property type="entry name" value="Diverse_Enzym_Activities"/>
</dbReference>
<proteinExistence type="predicted"/>
<dbReference type="GO" id="GO:0016787">
    <property type="term" value="F:hydrolase activity"/>
    <property type="evidence" value="ECO:0007669"/>
    <property type="project" value="UniProtKB-KW"/>
</dbReference>
<reference evidence="2" key="1">
    <citation type="submission" date="2023-07" db="EMBL/GenBank/DDBJ databases">
        <title>The genome sequence of Rhodocytophaga aerolata KACC 12507.</title>
        <authorList>
            <person name="Zhang X."/>
        </authorList>
    </citation>
    <scope>NUCLEOTIDE SEQUENCE</scope>
    <source>
        <strain evidence="2">KACC 12507</strain>
    </source>
</reference>
<evidence type="ECO:0000259" key="1">
    <source>
        <dbReference type="Pfam" id="PF00144"/>
    </source>
</evidence>
<dbReference type="InterPro" id="IPR012338">
    <property type="entry name" value="Beta-lactam/transpept-like"/>
</dbReference>
<dbReference type="PANTHER" id="PTHR43283:SF7">
    <property type="entry name" value="BETA-LACTAMASE-RELATED DOMAIN-CONTAINING PROTEIN"/>
    <property type="match status" value="1"/>
</dbReference>
<evidence type="ECO:0000313" key="3">
    <source>
        <dbReference type="Proteomes" id="UP001168528"/>
    </source>
</evidence>
<dbReference type="EC" id="3.-.-.-" evidence="2"/>
<dbReference type="Proteomes" id="UP001168528">
    <property type="component" value="Unassembled WGS sequence"/>
</dbReference>
<sequence>MQLNKVNEQIRAGDFGQVDAVLVSVRDKLLFEQYFHKYHSSKLHTLQSATKSINALLVGILLDQGYLPSVEEPITRFFPHTYFTDSLKTRIRVKDLLTMSSGIDWQEEGVVDRKTNDQLAMNDSKDYIGYFLSQPMKEPPGSRFYYNSGCSIALGGIVQRVSGQTVEAFANQYLFRPLSITHYKWQSTKKGQYHTGGGLFLSARDLLKIGQMVLNGGVWQGKRIVSQQWIDESVQAHFATNRANGWGTRFEYGYQWWRLTHQGKIEVIAARGWGDQRLFIIPQLEAVIVIYGSNFFNTPTLSIDHLLEHLLEAFAEYQH</sequence>
<dbReference type="RefSeq" id="WP_302041565.1">
    <property type="nucleotide sequence ID" value="NZ_JAUKPO010000036.1"/>
</dbReference>
<dbReference type="SUPFAM" id="SSF56601">
    <property type="entry name" value="beta-lactamase/transpeptidase-like"/>
    <property type="match status" value="1"/>
</dbReference>
<dbReference type="EMBL" id="JAUKPO010000036">
    <property type="protein sequence ID" value="MDO1450764.1"/>
    <property type="molecule type" value="Genomic_DNA"/>
</dbReference>